<organism evidence="1 2">
    <name type="scientific">Bipolaris victoriae (strain FI3)</name>
    <name type="common">Victoria blight of oats agent</name>
    <name type="synonym">Cochliobolus victoriae</name>
    <dbReference type="NCBI Taxonomy" id="930091"/>
    <lineage>
        <taxon>Eukaryota</taxon>
        <taxon>Fungi</taxon>
        <taxon>Dikarya</taxon>
        <taxon>Ascomycota</taxon>
        <taxon>Pezizomycotina</taxon>
        <taxon>Dothideomycetes</taxon>
        <taxon>Pleosporomycetidae</taxon>
        <taxon>Pleosporales</taxon>
        <taxon>Pleosporineae</taxon>
        <taxon>Pleosporaceae</taxon>
        <taxon>Bipolaris</taxon>
    </lineage>
</organism>
<name>W7EYD6_BIPV3</name>
<proteinExistence type="predicted"/>
<feature type="non-terminal residue" evidence="1">
    <location>
        <position position="1"/>
    </location>
</feature>
<protein>
    <submittedName>
        <fullName evidence="1">Uncharacterized protein</fullName>
    </submittedName>
</protein>
<accession>W7EYD6</accession>
<evidence type="ECO:0000313" key="1">
    <source>
        <dbReference type="EMBL" id="EUN33061.1"/>
    </source>
</evidence>
<gene>
    <name evidence="1" type="ORF">COCVIDRAFT_83979</name>
</gene>
<reference evidence="1 2" key="1">
    <citation type="journal article" date="2013" name="PLoS Genet.">
        <title>Comparative genome structure, secondary metabolite, and effector coding capacity across Cochliobolus pathogens.</title>
        <authorList>
            <person name="Condon B.J."/>
            <person name="Leng Y."/>
            <person name="Wu D."/>
            <person name="Bushley K.E."/>
            <person name="Ohm R.A."/>
            <person name="Otillar R."/>
            <person name="Martin J."/>
            <person name="Schackwitz W."/>
            <person name="Grimwood J."/>
            <person name="MohdZainudin N."/>
            <person name="Xue C."/>
            <person name="Wang R."/>
            <person name="Manning V.A."/>
            <person name="Dhillon B."/>
            <person name="Tu Z.J."/>
            <person name="Steffenson B.J."/>
            <person name="Salamov A."/>
            <person name="Sun H."/>
            <person name="Lowry S."/>
            <person name="LaButti K."/>
            <person name="Han J."/>
            <person name="Copeland A."/>
            <person name="Lindquist E."/>
            <person name="Barry K."/>
            <person name="Schmutz J."/>
            <person name="Baker S.E."/>
            <person name="Ciuffetti L.M."/>
            <person name="Grigoriev I.V."/>
            <person name="Zhong S."/>
            <person name="Turgeon B.G."/>
        </authorList>
    </citation>
    <scope>NUCLEOTIDE SEQUENCE [LARGE SCALE GENOMIC DNA]</scope>
    <source>
        <strain evidence="1 2">FI3</strain>
    </source>
</reference>
<keyword evidence="2" id="KW-1185">Reference proteome</keyword>
<dbReference type="EMBL" id="KI968691">
    <property type="protein sequence ID" value="EUN33061.1"/>
    <property type="molecule type" value="Genomic_DNA"/>
</dbReference>
<dbReference type="HOGENOM" id="CLU_2612437_0_0_1"/>
<dbReference type="GeneID" id="26258032"/>
<dbReference type="AlphaFoldDB" id="W7EYD6"/>
<sequence length="81" mass="9249">GKGSVAVTIVLRFQSLLNFIEISQLYTLGHSCSQSLHRHTALFSLVRQCKFSNFCGERLRWSTIRKAPPCVYPSQLFLFDV</sequence>
<evidence type="ECO:0000313" key="2">
    <source>
        <dbReference type="Proteomes" id="UP000054337"/>
    </source>
</evidence>
<dbReference type="Proteomes" id="UP000054337">
    <property type="component" value="Unassembled WGS sequence"/>
</dbReference>
<dbReference type="RefSeq" id="XP_014562738.1">
    <property type="nucleotide sequence ID" value="XM_014707252.1"/>
</dbReference>